<dbReference type="Pfam" id="PF14262">
    <property type="entry name" value="Cthe_2159"/>
    <property type="match status" value="1"/>
</dbReference>
<dbReference type="Proteomes" id="UP000003571">
    <property type="component" value="Unassembled WGS sequence"/>
</dbReference>
<feature type="region of interest" description="Disordered" evidence="1">
    <location>
        <begin position="24"/>
        <end position="57"/>
    </location>
</feature>
<keyword evidence="4" id="KW-1185">Reference proteome</keyword>
<reference evidence="3 4" key="1">
    <citation type="submission" date="2011-09" db="EMBL/GenBank/DDBJ databases">
        <title>The draft genome of Treponema saccharophilum DSM 2985.</title>
        <authorList>
            <consortium name="US DOE Joint Genome Institute (JGI-PGF)"/>
            <person name="Lucas S."/>
            <person name="Copeland A."/>
            <person name="Lapidus A."/>
            <person name="Glavina del Rio T."/>
            <person name="Dalin E."/>
            <person name="Tice H."/>
            <person name="Bruce D."/>
            <person name="Goodwin L."/>
            <person name="Pitluck S."/>
            <person name="Peters L."/>
            <person name="Kyrpides N."/>
            <person name="Mavromatis K."/>
            <person name="Ivanova N."/>
            <person name="Markowitz V."/>
            <person name="Cheng J.-F."/>
            <person name="Hugenholtz P."/>
            <person name="Woyke T."/>
            <person name="Wu D."/>
            <person name="Gronow S."/>
            <person name="Wellnitz S."/>
            <person name="Brambilla E."/>
            <person name="Klenk H.-P."/>
            <person name="Eisen J.A."/>
        </authorList>
    </citation>
    <scope>NUCLEOTIDE SEQUENCE [LARGE SCALE GENOMIC DNA]</scope>
    <source>
        <strain evidence="3 4">DSM 2985</strain>
    </source>
</reference>
<dbReference type="PATRIC" id="fig|907348.3.peg.139"/>
<sequence length="641" mass="65554">MKKRGCFSLFALFCVVAAGCSGGFDDSSEKDGASGKTDSAGAIYDDGSTTDYDDESSAGATGFVEDDLYENFSADGTVYVRFDGTAVSAWLGDGSSGTVTASTTETSLGTVFDKKITVVLSGNAVQDEAGGTDESSNGVIIQYKGTGKIKYVLSGTYTGTVFIKNKGADAAVVLNNVSITSDSGAGPVLRLSSELRTFIVVPESSENMLCDTRVLNQSQTMYDDKKGSVYAKGALIFTGESSESAGGTLTVTNSGYKHAIYSKDYIRIADVKLNAIVEGTTGRDCMRSLNAVIIDGGTISLTGNGTVTDDESAGIKVEGEDADEDDLTVEYTAGAGFVIINGGTITINTVAKGITAHWKSDESAISSSGYTQKSNTSLLCGNLLDGTSATVPDPYVEINGGKISITTTGTPYEDTSTGAKCSPEGIEAKGNLTINAGTLSLCCTDDAINAGGSIRINGGAVYAYSSKNDAIDANGSGGITISGGVVVAIGINSPECAFDCDSYPLKIEGGLLVGLGTNNYTAPKNCTQSTVVLSSSYYGSADTTMAVTDSGGTPVFAYTLPSSTGTIMVLSSPKIEAGTTYTVKSGVSASGGTRFHNLYTSLPEISGGTSRTTFCTSSGNYVATVSSAGTNPGAQEGTRTR</sequence>
<name>H7EH81_9SPIR</name>
<evidence type="ECO:0000256" key="2">
    <source>
        <dbReference type="SAM" id="SignalP"/>
    </source>
</evidence>
<dbReference type="STRING" id="907348.TresaDRAFT_2642"/>
<dbReference type="InterPro" id="IPR025584">
    <property type="entry name" value="Cthe_2159"/>
</dbReference>
<dbReference type="AlphaFoldDB" id="H7EH81"/>
<dbReference type="PROSITE" id="PS51257">
    <property type="entry name" value="PROKAR_LIPOPROTEIN"/>
    <property type="match status" value="1"/>
</dbReference>
<dbReference type="OrthoDB" id="9812829at2"/>
<feature type="chain" id="PRO_5003610141" description="Carbohydrate-binding domain-containing protein" evidence="2">
    <location>
        <begin position="18"/>
        <end position="641"/>
    </location>
</feature>
<dbReference type="EMBL" id="AGRW01000024">
    <property type="protein sequence ID" value="EIC03080.1"/>
    <property type="molecule type" value="Genomic_DNA"/>
</dbReference>
<comment type="caution">
    <text evidence="3">The sequence shown here is derived from an EMBL/GenBank/DDBJ whole genome shotgun (WGS) entry which is preliminary data.</text>
</comment>
<organism evidence="3 4">
    <name type="scientific">Treponema saccharophilum DSM 2985</name>
    <dbReference type="NCBI Taxonomy" id="907348"/>
    <lineage>
        <taxon>Bacteria</taxon>
        <taxon>Pseudomonadati</taxon>
        <taxon>Spirochaetota</taxon>
        <taxon>Spirochaetia</taxon>
        <taxon>Spirochaetales</taxon>
        <taxon>Treponemataceae</taxon>
        <taxon>Treponema</taxon>
    </lineage>
</organism>
<keyword evidence="2" id="KW-0732">Signal</keyword>
<evidence type="ECO:0008006" key="5">
    <source>
        <dbReference type="Google" id="ProtNLM"/>
    </source>
</evidence>
<dbReference type="eggNOG" id="ENOG502Z8AD">
    <property type="taxonomic scope" value="Bacteria"/>
</dbReference>
<accession>H7EH81</accession>
<feature type="signal peptide" evidence="2">
    <location>
        <begin position="1"/>
        <end position="17"/>
    </location>
</feature>
<gene>
    <name evidence="3" type="ORF">TresaDRAFT_2642</name>
</gene>
<proteinExistence type="predicted"/>
<dbReference type="RefSeq" id="WP_004266576.1">
    <property type="nucleotide sequence ID" value="NZ_AGRW01000024.1"/>
</dbReference>
<evidence type="ECO:0000313" key="3">
    <source>
        <dbReference type="EMBL" id="EIC03080.1"/>
    </source>
</evidence>
<protein>
    <recommendedName>
        <fullName evidence="5">Carbohydrate-binding domain-containing protein</fullName>
    </recommendedName>
</protein>
<evidence type="ECO:0000256" key="1">
    <source>
        <dbReference type="SAM" id="MobiDB-lite"/>
    </source>
</evidence>
<evidence type="ECO:0000313" key="4">
    <source>
        <dbReference type="Proteomes" id="UP000003571"/>
    </source>
</evidence>